<accession>A0A2I0M965</accession>
<evidence type="ECO:0000259" key="1">
    <source>
        <dbReference type="PROSITE" id="PS50405"/>
    </source>
</evidence>
<dbReference type="InterPro" id="IPR036282">
    <property type="entry name" value="Glutathione-S-Trfase_C_sf"/>
</dbReference>
<keyword evidence="2" id="KW-0808">Transferase</keyword>
<dbReference type="GO" id="GO:0005737">
    <property type="term" value="C:cytoplasm"/>
    <property type="evidence" value="ECO:0007669"/>
    <property type="project" value="TreeGrafter"/>
</dbReference>
<dbReference type="PROSITE" id="PS50405">
    <property type="entry name" value="GST_CTER"/>
    <property type="match status" value="1"/>
</dbReference>
<dbReference type="STRING" id="8932.A0A2I0M965"/>
<sequence>MKDSVAEEHLYLDFSHQYRDGIFPLHTSISLFLLSYCDCKLFKIFLVPSGEDANDQLVTKNFLGDLEVHLISRHQLPVVVQSCCLPAVVVKDGKFCRAGLSVVLRHIIQKTYEADPSKKDVLELLGFKKTCLKACAEVSQWTRLCEISIPRAVEEFLAASPERCQTVPPDILQLERKLGEPVRVHNDDKIRRQKLQQQKAVAKAAVPLLGKEAATEEGKPVEMHELPSLELSIAFSKLLVQEVSDAVNREAPHIRRTKTSDLPLLDHVFAEGLYFTLADIVLLPCIHQFLVSSKNQGKNLVNLPLISSWYRRVQEVPGVKKAAGKCNMELLQLPELMSAPKEQLQEFSSVPDELEEENEDSHFIGGPRPTMTKLMKTVLKQSFFLIHVPAGPSTGPIYHLQSVLEKERCLETEL</sequence>
<keyword evidence="3" id="KW-1185">Reference proteome</keyword>
<feature type="domain" description="GST C-terminal" evidence="1">
    <location>
        <begin position="179"/>
        <end position="336"/>
    </location>
</feature>
<dbReference type="GO" id="GO:0016740">
    <property type="term" value="F:transferase activity"/>
    <property type="evidence" value="ECO:0007669"/>
    <property type="project" value="UniProtKB-KW"/>
</dbReference>
<organism evidence="2 3">
    <name type="scientific">Columba livia</name>
    <name type="common">Rock dove</name>
    <dbReference type="NCBI Taxonomy" id="8932"/>
    <lineage>
        <taxon>Eukaryota</taxon>
        <taxon>Metazoa</taxon>
        <taxon>Chordata</taxon>
        <taxon>Craniata</taxon>
        <taxon>Vertebrata</taxon>
        <taxon>Euteleostomi</taxon>
        <taxon>Archelosauria</taxon>
        <taxon>Archosauria</taxon>
        <taxon>Dinosauria</taxon>
        <taxon>Saurischia</taxon>
        <taxon>Theropoda</taxon>
        <taxon>Coelurosauria</taxon>
        <taxon>Aves</taxon>
        <taxon>Neognathae</taxon>
        <taxon>Neoaves</taxon>
        <taxon>Columbimorphae</taxon>
        <taxon>Columbiformes</taxon>
        <taxon>Columbidae</taxon>
        <taxon>Columba</taxon>
    </lineage>
</organism>
<dbReference type="PANTHER" id="PTHR13369">
    <property type="match status" value="1"/>
</dbReference>
<dbReference type="PANTHER" id="PTHR13369:SF0">
    <property type="entry name" value="GLUTATHIONE S-TRANSFERASE C-TERMINAL DOMAIN-CONTAINING PROTEIN"/>
    <property type="match status" value="1"/>
</dbReference>
<dbReference type="InParanoid" id="A0A2I0M965"/>
<gene>
    <name evidence="2" type="primary">GSTCD</name>
    <name evidence="2" type="ORF">A306_00009503</name>
</gene>
<protein>
    <submittedName>
        <fullName evidence="2">Glutathione S-transferase, C-terminal domain containing</fullName>
    </submittedName>
</protein>
<dbReference type="EMBL" id="AKCR02000028">
    <property type="protein sequence ID" value="PKK26206.1"/>
    <property type="molecule type" value="Genomic_DNA"/>
</dbReference>
<dbReference type="SUPFAM" id="SSF47616">
    <property type="entry name" value="GST C-terminal domain-like"/>
    <property type="match status" value="1"/>
</dbReference>
<proteinExistence type="predicted"/>
<dbReference type="AlphaFoldDB" id="A0A2I0M965"/>
<dbReference type="Proteomes" id="UP000053872">
    <property type="component" value="Unassembled WGS sequence"/>
</dbReference>
<dbReference type="InterPro" id="IPR010987">
    <property type="entry name" value="Glutathione-S-Trfase_C-like"/>
</dbReference>
<reference evidence="2 3" key="1">
    <citation type="journal article" date="2013" name="Science">
        <title>Genomic diversity and evolution of the head crest in the rock pigeon.</title>
        <authorList>
            <person name="Shapiro M.D."/>
            <person name="Kronenberg Z."/>
            <person name="Li C."/>
            <person name="Domyan E.T."/>
            <person name="Pan H."/>
            <person name="Campbell M."/>
            <person name="Tan H."/>
            <person name="Huff C.D."/>
            <person name="Hu H."/>
            <person name="Vickrey A.I."/>
            <person name="Nielsen S.C."/>
            <person name="Stringham S.A."/>
            <person name="Hu H."/>
            <person name="Willerslev E."/>
            <person name="Gilbert M.T."/>
            <person name="Yandell M."/>
            <person name="Zhang G."/>
            <person name="Wang J."/>
        </authorList>
    </citation>
    <scope>NUCLEOTIDE SEQUENCE [LARGE SCALE GENOMIC DNA]</scope>
    <source>
        <tissue evidence="2">Blood</tissue>
    </source>
</reference>
<evidence type="ECO:0000313" key="3">
    <source>
        <dbReference type="Proteomes" id="UP000053872"/>
    </source>
</evidence>
<dbReference type="Gene3D" id="1.20.1050.10">
    <property type="match status" value="1"/>
</dbReference>
<comment type="caution">
    <text evidence="2">The sequence shown here is derived from an EMBL/GenBank/DDBJ whole genome shotgun (WGS) entry which is preliminary data.</text>
</comment>
<name>A0A2I0M965_COLLI</name>
<evidence type="ECO:0000313" key="2">
    <source>
        <dbReference type="EMBL" id="PKK26206.1"/>
    </source>
</evidence>